<accession>A0A3N4M808</accession>
<dbReference type="RefSeq" id="WP_123864736.1">
    <property type="nucleotide sequence ID" value="NZ_QXZY01000011.1"/>
</dbReference>
<dbReference type="Proteomes" id="UP000279089">
    <property type="component" value="Unassembled WGS sequence"/>
</dbReference>
<keyword evidence="1" id="KW-0472">Membrane</keyword>
<dbReference type="EMBL" id="RMBX01000011">
    <property type="protein sequence ID" value="RPD39521.1"/>
    <property type="molecule type" value="Genomic_DNA"/>
</dbReference>
<gene>
    <name evidence="2" type="ORF">EG028_20620</name>
</gene>
<feature type="transmembrane region" description="Helical" evidence="1">
    <location>
        <begin position="9"/>
        <end position="32"/>
    </location>
</feature>
<feature type="transmembrane region" description="Helical" evidence="1">
    <location>
        <begin position="85"/>
        <end position="107"/>
    </location>
</feature>
<keyword evidence="1" id="KW-1133">Transmembrane helix</keyword>
<sequence>MKKETLRMVILFLFIGMVFLCYGAGMMDYFAIYEPWKLIDSKDFAAFHQYQGVRVMSIFVIPSAVMTLLNILAFLFPAPYASRKLLGLALIAYAFDWIFSFTMQIPIQLKLSEGKNMQLLDELLRTNWWRFAADTIQFALVCALLWQLLRRLERSGT</sequence>
<comment type="caution">
    <text evidence="2">The sequence shown here is derived from an EMBL/GenBank/DDBJ whole genome shotgun (WGS) entry which is preliminary data.</text>
</comment>
<keyword evidence="3" id="KW-1185">Reference proteome</keyword>
<name>A0A3N4M808_9BACT</name>
<evidence type="ECO:0000313" key="2">
    <source>
        <dbReference type="EMBL" id="RPD39521.1"/>
    </source>
</evidence>
<evidence type="ECO:0008006" key="4">
    <source>
        <dbReference type="Google" id="ProtNLM"/>
    </source>
</evidence>
<evidence type="ECO:0000313" key="3">
    <source>
        <dbReference type="Proteomes" id="UP000279089"/>
    </source>
</evidence>
<feature type="transmembrane region" description="Helical" evidence="1">
    <location>
        <begin position="127"/>
        <end position="149"/>
    </location>
</feature>
<organism evidence="2 3">
    <name type="scientific">Chitinophaga barathri</name>
    <dbReference type="NCBI Taxonomy" id="1647451"/>
    <lineage>
        <taxon>Bacteria</taxon>
        <taxon>Pseudomonadati</taxon>
        <taxon>Bacteroidota</taxon>
        <taxon>Chitinophagia</taxon>
        <taxon>Chitinophagales</taxon>
        <taxon>Chitinophagaceae</taxon>
        <taxon>Chitinophaga</taxon>
    </lineage>
</organism>
<evidence type="ECO:0000256" key="1">
    <source>
        <dbReference type="SAM" id="Phobius"/>
    </source>
</evidence>
<reference evidence="3" key="1">
    <citation type="submission" date="2018-11" db="EMBL/GenBank/DDBJ databases">
        <title>Chitinophaga lutea sp.nov., isolate from arsenic contaminated soil.</title>
        <authorList>
            <person name="Zong Y."/>
        </authorList>
    </citation>
    <scope>NUCLEOTIDE SEQUENCE [LARGE SCALE GENOMIC DNA]</scope>
    <source>
        <strain evidence="3">YLT18</strain>
    </source>
</reference>
<feature type="transmembrane region" description="Helical" evidence="1">
    <location>
        <begin position="52"/>
        <end position="76"/>
    </location>
</feature>
<keyword evidence="1" id="KW-0812">Transmembrane</keyword>
<dbReference type="AlphaFoldDB" id="A0A3N4M808"/>
<protein>
    <recommendedName>
        <fullName evidence="4">DUF1772 domain-containing protein</fullName>
    </recommendedName>
</protein>
<proteinExistence type="predicted"/>